<dbReference type="Gene3D" id="2.60.40.1180">
    <property type="entry name" value="Golgi alpha-mannosidase II"/>
    <property type="match status" value="1"/>
</dbReference>
<proteinExistence type="predicted"/>
<dbReference type="InterPro" id="IPR017853">
    <property type="entry name" value="GH"/>
</dbReference>
<dbReference type="InterPro" id="IPR013780">
    <property type="entry name" value="Glyco_hydro_b"/>
</dbReference>
<dbReference type="RefSeq" id="WP_188314470.1">
    <property type="nucleotide sequence ID" value="NZ_JABTCG010000004.1"/>
</dbReference>
<evidence type="ECO:0000313" key="2">
    <source>
        <dbReference type="EMBL" id="MBD0851348.1"/>
    </source>
</evidence>
<dbReference type="InterPro" id="IPR044077">
    <property type="entry name" value="Amylosucrase"/>
</dbReference>
<dbReference type="PANTHER" id="PTHR10357:SF213">
    <property type="entry name" value="ALPHA AMYLASE CATALYTIC REGION"/>
    <property type="match status" value="1"/>
</dbReference>
<dbReference type="Pfam" id="PF00128">
    <property type="entry name" value="Alpha-amylase"/>
    <property type="match status" value="1"/>
</dbReference>
<dbReference type="Proteomes" id="UP000598350">
    <property type="component" value="Unassembled WGS sequence"/>
</dbReference>
<dbReference type="InterPro" id="IPR045857">
    <property type="entry name" value="O16G_dom_2"/>
</dbReference>
<evidence type="ECO:0000259" key="1">
    <source>
        <dbReference type="SMART" id="SM00642"/>
    </source>
</evidence>
<dbReference type="InterPro" id="IPR006047">
    <property type="entry name" value="GH13_cat_dom"/>
</dbReference>
<comment type="caution">
    <text evidence="2">The sequence shown here is derived from an EMBL/GenBank/DDBJ whole genome shotgun (WGS) entry which is preliminary data.</text>
</comment>
<sequence>MNQASLHKYLAFETKKKRTSDVEALFEQRMATNLTLIKDLFFSLYPEKEFENSFKQLLDTLPVLFKQRPSSLKSLDIMRLKQENWYQSEQLVGMQLYVDHFNENLKGLENKLGYLEKLGVNFIHLMPITPRPKGENDGGYAVNSYYEVDQKFGTKNDLLRLTEKMRDKNMFLMLDFVANHTSNEFPWAKKAMAGEKKYQGYYHIYPDRTLPDAYENTLPEIFPMTSPGNFTFNPEMQKWVMTVFNQYQWDLNYSNPLVFIEMLANLVKLVNLGVDVVRLDALAFMWKKLDTLSQNLPEAHILISLFRMCLQVIAPGVVFLAEAIVAPKEIIKYFGTGNLKGNECEIAYNATLMALLWDAIATKKTVLLYKNILNLPKKPKETTWINYIRCHDDIGLGFEDHHIHDIGWDAQSHRKFLLDYYCQNIDWSPAKGQMFMYNPKTGDGRITGSAASLLGLEKALEQKNQAKIDQAIDKIIMMHGLVLSYGGIPLIYAGDEIGTLNDYTYTTDSDKKEDSRWINRPHQDWRTIDQLDVLKNHQSKIFFTLQHLIRIRKEHEVFADNNNLVLYDTNNAHILVYERPSVNDKGVLVVCNFDEVPQTVDEISLKSYGSKSNPINLISGSKVKFVNGKLVVRPYELFWLSKTS</sequence>
<dbReference type="SUPFAM" id="SSF51445">
    <property type="entry name" value="(Trans)glycosidases"/>
    <property type="match status" value="1"/>
</dbReference>
<accession>A0ABR7VCG4</accession>
<dbReference type="SUPFAM" id="SSF51011">
    <property type="entry name" value="Glycosyl hydrolase domain"/>
    <property type="match status" value="1"/>
</dbReference>
<dbReference type="Gene3D" id="3.20.20.80">
    <property type="entry name" value="Glycosidases"/>
    <property type="match status" value="1"/>
</dbReference>
<gene>
    <name evidence="2" type="ORF">HPE63_11775</name>
</gene>
<dbReference type="Gene3D" id="1.10.1740.10">
    <property type="match status" value="1"/>
</dbReference>
<feature type="domain" description="Glycosyl hydrolase family 13 catalytic" evidence="1">
    <location>
        <begin position="95"/>
        <end position="535"/>
    </location>
</feature>
<organism evidence="2 3">
    <name type="scientific">Maribacter arenosus</name>
    <dbReference type="NCBI Taxonomy" id="1854708"/>
    <lineage>
        <taxon>Bacteria</taxon>
        <taxon>Pseudomonadati</taxon>
        <taxon>Bacteroidota</taxon>
        <taxon>Flavobacteriia</taxon>
        <taxon>Flavobacteriales</taxon>
        <taxon>Flavobacteriaceae</taxon>
        <taxon>Maribacter</taxon>
    </lineage>
</organism>
<evidence type="ECO:0000313" key="3">
    <source>
        <dbReference type="Proteomes" id="UP000598350"/>
    </source>
</evidence>
<protein>
    <submittedName>
        <fullName evidence="2">Alpha amylase</fullName>
    </submittedName>
</protein>
<name>A0ABR7VCG4_9FLAO</name>
<keyword evidence="3" id="KW-1185">Reference proteome</keyword>
<dbReference type="EMBL" id="JABTCG010000004">
    <property type="protein sequence ID" value="MBD0851348.1"/>
    <property type="molecule type" value="Genomic_DNA"/>
</dbReference>
<dbReference type="CDD" id="cd11324">
    <property type="entry name" value="AmyAc_Amylosucrase"/>
    <property type="match status" value="1"/>
</dbReference>
<reference evidence="2 3" key="1">
    <citation type="submission" date="2020-05" db="EMBL/GenBank/DDBJ databases">
        <title>The draft genome sequence of Maribacter arenosus CAU 1321.</title>
        <authorList>
            <person name="Mu L."/>
        </authorList>
    </citation>
    <scope>NUCLEOTIDE SEQUENCE [LARGE SCALE GENOMIC DNA]</scope>
    <source>
        <strain evidence="2 3">CAU 1321</strain>
    </source>
</reference>
<dbReference type="SMART" id="SM00642">
    <property type="entry name" value="Aamy"/>
    <property type="match status" value="1"/>
</dbReference>
<dbReference type="Gene3D" id="3.90.400.10">
    <property type="entry name" value="Oligo-1,6-glucosidase, Domain 2"/>
    <property type="match status" value="1"/>
</dbReference>
<dbReference type="PANTHER" id="PTHR10357">
    <property type="entry name" value="ALPHA-AMYLASE FAMILY MEMBER"/>
    <property type="match status" value="1"/>
</dbReference>